<organism evidence="4 5">
    <name type="scientific">Candidatus Phytoplasma pruni</name>
    <dbReference type="NCBI Taxonomy" id="479893"/>
    <lineage>
        <taxon>Bacteria</taxon>
        <taxon>Bacillati</taxon>
        <taxon>Mycoplasmatota</taxon>
        <taxon>Mollicutes</taxon>
        <taxon>Acholeplasmatales</taxon>
        <taxon>Acholeplasmataceae</taxon>
        <taxon>Candidatus Phytoplasma</taxon>
        <taxon>16SrIII (X-disease group)</taxon>
    </lineage>
</organism>
<gene>
    <name evidence="4" type="ORF">CPX_001650</name>
</gene>
<dbReference type="RefSeq" id="WP_053521509.1">
    <property type="nucleotide sequence ID" value="NZ_LHCF01000010.1"/>
</dbReference>
<dbReference type="CDD" id="cd04677">
    <property type="entry name" value="NUDIX_Hydrolase"/>
    <property type="match status" value="1"/>
</dbReference>
<protein>
    <submittedName>
        <fullName evidence="4">MutT/nudix family protein</fullName>
    </submittedName>
</protein>
<dbReference type="Gene3D" id="3.90.79.10">
    <property type="entry name" value="Nucleoside Triphosphate Pyrophosphohydrolase"/>
    <property type="match status" value="1"/>
</dbReference>
<dbReference type="PROSITE" id="PS00893">
    <property type="entry name" value="NUDIX_BOX"/>
    <property type="match status" value="1"/>
</dbReference>
<dbReference type="PANTHER" id="PTHR43046:SF2">
    <property type="entry name" value="8-OXO-DGTP DIPHOSPHATASE-RELATED"/>
    <property type="match status" value="1"/>
</dbReference>
<dbReference type="STRING" id="479893.CPX_001650"/>
<evidence type="ECO:0000313" key="5">
    <source>
        <dbReference type="Proteomes" id="UP000037386"/>
    </source>
</evidence>
<comment type="caution">
    <text evidence="4">The sequence shown here is derived from an EMBL/GenBank/DDBJ whole genome shotgun (WGS) entry which is preliminary data.</text>
</comment>
<dbReference type="InterPro" id="IPR000086">
    <property type="entry name" value="NUDIX_hydrolase_dom"/>
</dbReference>
<feature type="domain" description="Nudix hydrolase" evidence="3">
    <location>
        <begin position="16"/>
        <end position="147"/>
    </location>
</feature>
<proteinExistence type="predicted"/>
<dbReference type="PANTHER" id="PTHR43046">
    <property type="entry name" value="GDP-MANNOSE MANNOSYL HYDROLASE"/>
    <property type="match status" value="1"/>
</dbReference>
<dbReference type="Pfam" id="PF00293">
    <property type="entry name" value="NUDIX"/>
    <property type="match status" value="1"/>
</dbReference>
<dbReference type="EMBL" id="LHCF01000010">
    <property type="protein sequence ID" value="KOR75388.1"/>
    <property type="molecule type" value="Genomic_DNA"/>
</dbReference>
<evidence type="ECO:0000256" key="2">
    <source>
        <dbReference type="ARBA" id="ARBA00022801"/>
    </source>
</evidence>
<name>A0A0M1MZR9_9MOLU</name>
<dbReference type="OrthoDB" id="9787476at2"/>
<dbReference type="Proteomes" id="UP000037386">
    <property type="component" value="Unassembled WGS sequence"/>
</dbReference>
<sequence length="161" mass="18801">MSYIQGLRSKIGKDPIFSPGTSIIVYENNKYLLQFRKDFQIWGLHGGAMELGENFKEAALRELKEETNLDIITMNCFKTYTGEDIKIIYPNGDIVYPVVMGFIVSKTEGQPNQQHDEVSDLKWFNEEDLPIEDMMMMDKKFLKDFIQYKNSKNKMHNNLDL</sequence>
<dbReference type="InterPro" id="IPR015797">
    <property type="entry name" value="NUDIX_hydrolase-like_dom_sf"/>
</dbReference>
<reference evidence="5" key="1">
    <citation type="submission" date="2015-05" db="EMBL/GenBank/DDBJ databases">
        <title>Draft genome sequence of 'Candidatus Phytoplasma Pruni' strain CX, a plant pathogenic bacterium.</title>
        <authorList>
            <person name="Lee I.-M."/>
            <person name="Bottner-Parker K.D."/>
            <person name="Shao J."/>
            <person name="Gundersen-Rindal D.E."/>
            <person name="Zhao Y."/>
            <person name="Davis R.E."/>
        </authorList>
    </citation>
    <scope>NUCLEOTIDE SEQUENCE [LARGE SCALE GENOMIC DNA]</scope>
    <source>
        <strain evidence="5">CX</strain>
    </source>
</reference>
<evidence type="ECO:0000313" key="4">
    <source>
        <dbReference type="EMBL" id="KOR75388.1"/>
    </source>
</evidence>
<dbReference type="GO" id="GO:0016787">
    <property type="term" value="F:hydrolase activity"/>
    <property type="evidence" value="ECO:0007669"/>
    <property type="project" value="UniProtKB-KW"/>
</dbReference>
<dbReference type="PROSITE" id="PS51462">
    <property type="entry name" value="NUDIX"/>
    <property type="match status" value="1"/>
</dbReference>
<dbReference type="AlphaFoldDB" id="A0A0M1MZR9"/>
<dbReference type="PATRIC" id="fig|479893.3.peg.453"/>
<evidence type="ECO:0000259" key="3">
    <source>
        <dbReference type="PROSITE" id="PS51462"/>
    </source>
</evidence>
<dbReference type="SUPFAM" id="SSF55811">
    <property type="entry name" value="Nudix"/>
    <property type="match status" value="1"/>
</dbReference>
<dbReference type="InterPro" id="IPR020084">
    <property type="entry name" value="NUDIX_hydrolase_CS"/>
</dbReference>
<evidence type="ECO:0000256" key="1">
    <source>
        <dbReference type="ARBA" id="ARBA00001946"/>
    </source>
</evidence>
<accession>A0A0M1MZR9</accession>
<comment type="cofactor">
    <cofactor evidence="1">
        <name>Mg(2+)</name>
        <dbReference type="ChEBI" id="CHEBI:18420"/>
    </cofactor>
</comment>
<keyword evidence="2" id="KW-0378">Hydrolase</keyword>